<accession>A0A7J7JKV7</accession>
<dbReference type="AlphaFoldDB" id="A0A7J7JKV7"/>
<dbReference type="Gene3D" id="2.10.25.10">
    <property type="entry name" value="Laminin"/>
    <property type="match status" value="1"/>
</dbReference>
<keyword evidence="6" id="KW-1185">Reference proteome</keyword>
<dbReference type="SMART" id="SM00181">
    <property type="entry name" value="EGF"/>
    <property type="match status" value="2"/>
</dbReference>
<evidence type="ECO:0008006" key="7">
    <source>
        <dbReference type="Google" id="ProtNLM"/>
    </source>
</evidence>
<dbReference type="GO" id="GO:0005509">
    <property type="term" value="F:calcium ion binding"/>
    <property type="evidence" value="ECO:0007669"/>
    <property type="project" value="InterPro"/>
</dbReference>
<dbReference type="InterPro" id="IPR000742">
    <property type="entry name" value="EGF"/>
</dbReference>
<dbReference type="Proteomes" id="UP000593567">
    <property type="component" value="Unassembled WGS sequence"/>
</dbReference>
<feature type="region of interest" description="Disordered" evidence="2">
    <location>
        <begin position="79"/>
        <end position="99"/>
    </location>
</feature>
<comment type="caution">
    <text evidence="5">The sequence shown here is derived from an EMBL/GenBank/DDBJ whole genome shotgun (WGS) entry which is preliminary data.</text>
</comment>
<evidence type="ECO:0000256" key="1">
    <source>
        <dbReference type="ARBA" id="ARBA00023157"/>
    </source>
</evidence>
<gene>
    <name evidence="5" type="ORF">EB796_015415</name>
</gene>
<feature type="domain" description="EGF-like" evidence="4">
    <location>
        <begin position="39"/>
        <end position="76"/>
    </location>
</feature>
<dbReference type="CDD" id="cd00054">
    <property type="entry name" value="EGF_CA"/>
    <property type="match status" value="1"/>
</dbReference>
<name>A0A7J7JKV7_BUGNE</name>
<dbReference type="EMBL" id="VXIV02002312">
    <property type="protein sequence ID" value="KAF6026261.1"/>
    <property type="molecule type" value="Genomic_DNA"/>
</dbReference>
<evidence type="ECO:0000313" key="6">
    <source>
        <dbReference type="Proteomes" id="UP000593567"/>
    </source>
</evidence>
<feature type="domain" description="EGF-like" evidence="4">
    <location>
        <begin position="99"/>
        <end position="133"/>
    </location>
</feature>
<dbReference type="InterPro" id="IPR001881">
    <property type="entry name" value="EGF-like_Ca-bd_dom"/>
</dbReference>
<evidence type="ECO:0000313" key="5">
    <source>
        <dbReference type="EMBL" id="KAF6026261.1"/>
    </source>
</evidence>
<sequence>MCNLFYYIIGLINNHCIQCFNIVICLGLFTITFHSNINECSKRGVCGAAECINTDGAYYCSCAHRAGINPVTLQCENDQTSGTGGKGSPTNATTGSESSCKDEDCLFSCQQFASSYYCGCPLGYQLVDKGHCIATISPPDEKYFDNRLPLPHVPDVRVTICH</sequence>
<proteinExistence type="predicted"/>
<dbReference type="SMART" id="SM00179">
    <property type="entry name" value="EGF_CA"/>
    <property type="match status" value="2"/>
</dbReference>
<reference evidence="5" key="1">
    <citation type="submission" date="2020-06" db="EMBL/GenBank/DDBJ databases">
        <title>Draft genome of Bugula neritina, a colonial animal packing powerful symbionts and potential medicines.</title>
        <authorList>
            <person name="Rayko M."/>
        </authorList>
    </citation>
    <scope>NUCLEOTIDE SEQUENCE [LARGE SCALE GENOMIC DNA]</scope>
    <source>
        <strain evidence="5">Kwan_BN1</strain>
    </source>
</reference>
<evidence type="ECO:0000256" key="2">
    <source>
        <dbReference type="SAM" id="MobiDB-lite"/>
    </source>
</evidence>
<keyword evidence="1" id="KW-1015">Disulfide bond</keyword>
<evidence type="ECO:0000259" key="4">
    <source>
        <dbReference type="SMART" id="SM00181"/>
    </source>
</evidence>
<feature type="domain" description="EGF-like calcium-binding" evidence="3">
    <location>
        <begin position="36"/>
        <end position="76"/>
    </location>
</feature>
<evidence type="ECO:0000259" key="3">
    <source>
        <dbReference type="SMART" id="SM00179"/>
    </source>
</evidence>
<protein>
    <recommendedName>
        <fullName evidence="7">EGF-like domain-containing protein</fullName>
    </recommendedName>
</protein>
<dbReference type="SUPFAM" id="SSF57196">
    <property type="entry name" value="EGF/Laminin"/>
    <property type="match status" value="1"/>
</dbReference>
<organism evidence="5 6">
    <name type="scientific">Bugula neritina</name>
    <name type="common">Brown bryozoan</name>
    <name type="synonym">Sertularia neritina</name>
    <dbReference type="NCBI Taxonomy" id="10212"/>
    <lineage>
        <taxon>Eukaryota</taxon>
        <taxon>Metazoa</taxon>
        <taxon>Spiralia</taxon>
        <taxon>Lophotrochozoa</taxon>
        <taxon>Bryozoa</taxon>
        <taxon>Gymnolaemata</taxon>
        <taxon>Cheilostomatida</taxon>
        <taxon>Flustrina</taxon>
        <taxon>Buguloidea</taxon>
        <taxon>Bugulidae</taxon>
        <taxon>Bugula</taxon>
    </lineage>
</organism>
<feature type="domain" description="EGF-like calcium-binding" evidence="3">
    <location>
        <begin position="102"/>
        <end position="133"/>
    </location>
</feature>
<feature type="compositionally biased region" description="Polar residues" evidence="2">
    <location>
        <begin position="88"/>
        <end position="98"/>
    </location>
</feature>